<dbReference type="Gene3D" id="1.10.10.60">
    <property type="entry name" value="Homeodomain-like"/>
    <property type="match status" value="1"/>
</dbReference>
<accession>F0WMN3</accession>
<dbReference type="SUPFAM" id="SSF46689">
    <property type="entry name" value="Homeodomain-like"/>
    <property type="match status" value="1"/>
</dbReference>
<organism evidence="1">
    <name type="scientific">Albugo laibachii Nc14</name>
    <dbReference type="NCBI Taxonomy" id="890382"/>
    <lineage>
        <taxon>Eukaryota</taxon>
        <taxon>Sar</taxon>
        <taxon>Stramenopiles</taxon>
        <taxon>Oomycota</taxon>
        <taxon>Peronosporomycetes</taxon>
        <taxon>Albuginales</taxon>
        <taxon>Albuginaceae</taxon>
        <taxon>Albugo</taxon>
    </lineage>
</organism>
<gene>
    <name evidence="1" type="primary">AlNc14C159G7721</name>
    <name evidence="1" type="ORF">ALNC14_087100</name>
</gene>
<dbReference type="HOGENOM" id="CLU_033666_10_3_1"/>
<reference evidence="1" key="1">
    <citation type="journal article" date="2011" name="PLoS Biol.">
        <title>Gene gain and loss during evolution of obligate parasitism in the white rust pathogen of Arabidopsis thaliana.</title>
        <authorList>
            <person name="Kemen E."/>
            <person name="Gardiner A."/>
            <person name="Schultz-Larsen T."/>
            <person name="Kemen A.C."/>
            <person name="Balmuth A.L."/>
            <person name="Robert-Seilaniantz A."/>
            <person name="Bailey K."/>
            <person name="Holub E."/>
            <person name="Studholme D.J."/>
            <person name="Maclean D."/>
            <person name="Jones J.D."/>
        </authorList>
    </citation>
    <scope>NUCLEOTIDE SEQUENCE</scope>
</reference>
<sequence>MAENAELTAEERKSILTLRAAGLTVRGIAEATKRCVGVCSKVLSAQPNSNKPSRRGCKPKISERDRRHIIRLVSAGDLIAAKVKAKLKLTYRVRTIQRVLMSVDWLS</sequence>
<dbReference type="InterPro" id="IPR036388">
    <property type="entry name" value="WH-like_DNA-bd_sf"/>
</dbReference>
<dbReference type="Gene3D" id="1.10.10.10">
    <property type="entry name" value="Winged helix-like DNA-binding domain superfamily/Winged helix DNA-binding domain"/>
    <property type="match status" value="1"/>
</dbReference>
<dbReference type="EMBL" id="FR824204">
    <property type="protein sequence ID" value="CCA22567.1"/>
    <property type="molecule type" value="Genomic_DNA"/>
</dbReference>
<name>F0WMN3_9STRA</name>
<protein>
    <submittedName>
        <fullName evidence="1">AlNc14C159G7721 protein</fullName>
    </submittedName>
</protein>
<dbReference type="InterPro" id="IPR009057">
    <property type="entry name" value="Homeodomain-like_sf"/>
</dbReference>
<evidence type="ECO:0000313" key="1">
    <source>
        <dbReference type="EMBL" id="CCA22567.1"/>
    </source>
</evidence>
<dbReference type="AlphaFoldDB" id="F0WMN3"/>
<reference evidence="1" key="2">
    <citation type="submission" date="2011-02" db="EMBL/GenBank/DDBJ databases">
        <authorList>
            <person name="MacLean D."/>
        </authorList>
    </citation>
    <scope>NUCLEOTIDE SEQUENCE</scope>
</reference>
<proteinExistence type="predicted"/>